<proteinExistence type="predicted"/>
<gene>
    <name evidence="1" type="ORF">J3U87_33940</name>
</gene>
<dbReference type="AlphaFoldDB" id="A0A8A4TN26"/>
<protein>
    <submittedName>
        <fullName evidence="1">Uncharacterized protein</fullName>
    </submittedName>
</protein>
<organism evidence="1 2">
    <name type="scientific">Sulfidibacter corallicola</name>
    <dbReference type="NCBI Taxonomy" id="2818388"/>
    <lineage>
        <taxon>Bacteria</taxon>
        <taxon>Pseudomonadati</taxon>
        <taxon>Acidobacteriota</taxon>
        <taxon>Holophagae</taxon>
        <taxon>Acanthopleuribacterales</taxon>
        <taxon>Acanthopleuribacteraceae</taxon>
        <taxon>Sulfidibacter</taxon>
    </lineage>
</organism>
<dbReference type="KEGG" id="scor:J3U87_33940"/>
<dbReference type="RefSeq" id="WP_237380460.1">
    <property type="nucleotide sequence ID" value="NZ_CP071793.1"/>
</dbReference>
<keyword evidence="2" id="KW-1185">Reference proteome</keyword>
<sequence length="243" mass="27424">MRTVIVLLVWAPWIWAQEIPFAQPYLQVYDDAITPGMGQAHAQALARFKQAAVPAGYRESFHFFRMDDGHYPAFNPQRSAEFSKSSEAHWAAVADEIDAGLLAENAKVYRETIASQDLYLLARRPAFGHPAEGPKIQAFVVVDILYLKHARIEEAGRHLTALAGLASREKAPLHYAVYAKTSGAGLPALYRYTFAASRTDYERRTQRTVRLLGAEGEDLQRKLESCLRSKSRRTGWYLPHLSY</sequence>
<reference evidence="1" key="1">
    <citation type="submission" date="2021-03" db="EMBL/GenBank/DDBJ databases">
        <title>Acanthopleuribacteraceae sp. M133.</title>
        <authorList>
            <person name="Wang G."/>
        </authorList>
    </citation>
    <scope>NUCLEOTIDE SEQUENCE</scope>
    <source>
        <strain evidence="1">M133</strain>
    </source>
</reference>
<name>A0A8A4TN26_SULCO</name>
<evidence type="ECO:0000313" key="2">
    <source>
        <dbReference type="Proteomes" id="UP000663929"/>
    </source>
</evidence>
<dbReference type="EMBL" id="CP071793">
    <property type="protein sequence ID" value="QTD50614.1"/>
    <property type="molecule type" value="Genomic_DNA"/>
</dbReference>
<evidence type="ECO:0000313" key="1">
    <source>
        <dbReference type="EMBL" id="QTD50614.1"/>
    </source>
</evidence>
<accession>A0A8A4TN26</accession>
<dbReference type="Proteomes" id="UP000663929">
    <property type="component" value="Chromosome"/>
</dbReference>